<organism evidence="3 4">
    <name type="scientific">Camellia sinensis var. sinensis</name>
    <name type="common">China tea</name>
    <dbReference type="NCBI Taxonomy" id="542762"/>
    <lineage>
        <taxon>Eukaryota</taxon>
        <taxon>Viridiplantae</taxon>
        <taxon>Streptophyta</taxon>
        <taxon>Embryophyta</taxon>
        <taxon>Tracheophyta</taxon>
        <taxon>Spermatophyta</taxon>
        <taxon>Magnoliopsida</taxon>
        <taxon>eudicotyledons</taxon>
        <taxon>Gunneridae</taxon>
        <taxon>Pentapetalae</taxon>
        <taxon>asterids</taxon>
        <taxon>Ericales</taxon>
        <taxon>Theaceae</taxon>
        <taxon>Camellia</taxon>
    </lineage>
</organism>
<sequence>MAALETSGSQIIPINVDAQSRREHVEFNKEVRLEESNIISQQVTQLVEQSFSFRDKHLGKQPVDEAEVESIDFHHNAKPPIMSHMLPLGALWSPTRVLLPIVSPPQVHLGEDVLIAHDRVEDSHKNGSSGRLLSSLNAVGGLQVNSNHTNFAGTTAIKKASTIAQVKNSPNPIKVEDHDNRSFGGKKPKPSKDEGPSLIELSGYNSKRQEFDPEYDNEAEQLLAEMDFKEADTEEERELKLRVLRIYSKRLDERQRRKEFILERNLLHPNPFEKDLSPEEKELCRRYDVFMRFHSKEEHDDLLKTVVQEHRIMKRIQELKEARTAGCRSSDEAKRYFEQKRKRDAEESARSAKDSTRAGPSSQAGISVPTSTESVGKDSNSRSTGQANSTSLSELDIMAFPGADLLSESEKRLCCELRLPPPDYHKMQEIMTIQIISGSITKKSDAYPFFNKIEPSKVDRIYDMLVKKGFAQS</sequence>
<dbReference type="GO" id="GO:0003682">
    <property type="term" value="F:chromatin binding"/>
    <property type="evidence" value="ECO:0007669"/>
    <property type="project" value="TreeGrafter"/>
</dbReference>
<dbReference type="Pfam" id="PF22941">
    <property type="entry name" value="TADA2A-like_3rd"/>
    <property type="match status" value="1"/>
</dbReference>
<proteinExistence type="predicted"/>
<feature type="region of interest" description="Disordered" evidence="1">
    <location>
        <begin position="333"/>
        <end position="390"/>
    </location>
</feature>
<dbReference type="GO" id="GO:0006357">
    <property type="term" value="P:regulation of transcription by RNA polymerase II"/>
    <property type="evidence" value="ECO:0007669"/>
    <property type="project" value="TreeGrafter"/>
</dbReference>
<protein>
    <recommendedName>
        <fullName evidence="2">SWIRM domain-containing protein</fullName>
    </recommendedName>
</protein>
<dbReference type="AlphaFoldDB" id="A0A4S4E5V6"/>
<dbReference type="SUPFAM" id="SSF46689">
    <property type="entry name" value="Homeodomain-like"/>
    <property type="match status" value="1"/>
</dbReference>
<dbReference type="PANTHER" id="PTHR12374">
    <property type="entry name" value="TRANSCRIPTIONAL ADAPTOR 2 ADA2 -RELATED"/>
    <property type="match status" value="1"/>
</dbReference>
<name>A0A4S4E5V6_CAMSN</name>
<dbReference type="InterPro" id="IPR007526">
    <property type="entry name" value="SWIRM"/>
</dbReference>
<dbReference type="GO" id="GO:0003713">
    <property type="term" value="F:transcription coactivator activity"/>
    <property type="evidence" value="ECO:0007669"/>
    <property type="project" value="TreeGrafter"/>
</dbReference>
<feature type="compositionally biased region" description="Polar residues" evidence="1">
    <location>
        <begin position="381"/>
        <end position="390"/>
    </location>
</feature>
<evidence type="ECO:0000313" key="4">
    <source>
        <dbReference type="Proteomes" id="UP000306102"/>
    </source>
</evidence>
<accession>A0A4S4E5V6</accession>
<feature type="compositionally biased region" description="Basic and acidic residues" evidence="1">
    <location>
        <begin position="333"/>
        <end position="356"/>
    </location>
</feature>
<evidence type="ECO:0000256" key="1">
    <source>
        <dbReference type="SAM" id="MobiDB-lite"/>
    </source>
</evidence>
<dbReference type="InterPro" id="IPR009057">
    <property type="entry name" value="Homeodomain-like_sf"/>
</dbReference>
<evidence type="ECO:0000313" key="3">
    <source>
        <dbReference type="EMBL" id="THG11379.1"/>
    </source>
</evidence>
<dbReference type="InterPro" id="IPR055141">
    <property type="entry name" value="TADA2A_B-like_dom"/>
</dbReference>
<comment type="caution">
    <text evidence="3">The sequence shown here is derived from an EMBL/GenBank/DDBJ whole genome shotgun (WGS) entry which is preliminary data.</text>
</comment>
<feature type="domain" description="SWIRM" evidence="2">
    <location>
        <begin position="386"/>
        <end position="473"/>
    </location>
</feature>
<dbReference type="InterPro" id="IPR036388">
    <property type="entry name" value="WH-like_DNA-bd_sf"/>
</dbReference>
<feature type="compositionally biased region" description="Polar residues" evidence="1">
    <location>
        <begin position="358"/>
        <end position="374"/>
    </location>
</feature>
<reference evidence="3 4" key="1">
    <citation type="journal article" date="2018" name="Proc. Natl. Acad. Sci. U.S.A.">
        <title>Draft genome sequence of Camellia sinensis var. sinensis provides insights into the evolution of the tea genome and tea quality.</title>
        <authorList>
            <person name="Wei C."/>
            <person name="Yang H."/>
            <person name="Wang S."/>
            <person name="Zhao J."/>
            <person name="Liu C."/>
            <person name="Gao L."/>
            <person name="Xia E."/>
            <person name="Lu Y."/>
            <person name="Tai Y."/>
            <person name="She G."/>
            <person name="Sun J."/>
            <person name="Cao H."/>
            <person name="Tong W."/>
            <person name="Gao Q."/>
            <person name="Li Y."/>
            <person name="Deng W."/>
            <person name="Jiang X."/>
            <person name="Wang W."/>
            <person name="Chen Q."/>
            <person name="Zhang S."/>
            <person name="Li H."/>
            <person name="Wu J."/>
            <person name="Wang P."/>
            <person name="Li P."/>
            <person name="Shi C."/>
            <person name="Zheng F."/>
            <person name="Jian J."/>
            <person name="Huang B."/>
            <person name="Shan D."/>
            <person name="Shi M."/>
            <person name="Fang C."/>
            <person name="Yue Y."/>
            <person name="Li F."/>
            <person name="Li D."/>
            <person name="Wei S."/>
            <person name="Han B."/>
            <person name="Jiang C."/>
            <person name="Yin Y."/>
            <person name="Xia T."/>
            <person name="Zhang Z."/>
            <person name="Bennetzen J.L."/>
            <person name="Zhao S."/>
            <person name="Wan X."/>
        </authorList>
    </citation>
    <scope>NUCLEOTIDE SEQUENCE [LARGE SCALE GENOMIC DNA]</scope>
    <source>
        <strain evidence="4">cv. Shuchazao</strain>
        <tissue evidence="3">Leaf</tissue>
    </source>
</reference>
<dbReference type="GO" id="GO:0006338">
    <property type="term" value="P:chromatin remodeling"/>
    <property type="evidence" value="ECO:0007669"/>
    <property type="project" value="TreeGrafter"/>
</dbReference>
<dbReference type="Proteomes" id="UP000306102">
    <property type="component" value="Unassembled WGS sequence"/>
</dbReference>
<dbReference type="EMBL" id="SDRB02007324">
    <property type="protein sequence ID" value="THG11379.1"/>
    <property type="molecule type" value="Genomic_DNA"/>
</dbReference>
<keyword evidence="4" id="KW-1185">Reference proteome</keyword>
<feature type="region of interest" description="Disordered" evidence="1">
    <location>
        <begin position="168"/>
        <end position="199"/>
    </location>
</feature>
<dbReference type="Gene3D" id="1.10.10.10">
    <property type="entry name" value="Winged helix-like DNA-binding domain superfamily/Winged helix DNA-binding domain"/>
    <property type="match status" value="1"/>
</dbReference>
<dbReference type="FunFam" id="1.10.10.10:FF:000087">
    <property type="entry name" value="Transcriptional adapter 2"/>
    <property type="match status" value="1"/>
</dbReference>
<evidence type="ECO:0000259" key="2">
    <source>
        <dbReference type="PROSITE" id="PS50934"/>
    </source>
</evidence>
<dbReference type="STRING" id="542762.A0A4S4E5V6"/>
<dbReference type="PANTHER" id="PTHR12374:SF81">
    <property type="entry name" value="TRANSCRIPTIONAL ADAPTER ADA2B"/>
    <property type="match status" value="1"/>
</dbReference>
<dbReference type="PROSITE" id="PS50934">
    <property type="entry name" value="SWIRM"/>
    <property type="match status" value="1"/>
</dbReference>
<gene>
    <name evidence="3" type="ORF">TEA_018881</name>
</gene>
<dbReference type="GO" id="GO:0005634">
    <property type="term" value="C:nucleus"/>
    <property type="evidence" value="ECO:0007669"/>
    <property type="project" value="TreeGrafter"/>
</dbReference>